<keyword evidence="1" id="KW-0805">Transcription regulation</keyword>
<evidence type="ECO:0000259" key="6">
    <source>
        <dbReference type="Pfam" id="PF17939"/>
    </source>
</evidence>
<dbReference type="InterPro" id="IPR050109">
    <property type="entry name" value="HTH-type_TetR-like_transc_reg"/>
</dbReference>
<dbReference type="PANTHER" id="PTHR30055:SF234">
    <property type="entry name" value="HTH-TYPE TRANSCRIPTIONAL REGULATOR BETI"/>
    <property type="match status" value="1"/>
</dbReference>
<feature type="domain" description="HTH tetR-type" evidence="5">
    <location>
        <begin position="43"/>
        <end position="90"/>
    </location>
</feature>
<dbReference type="Gene3D" id="1.10.357.10">
    <property type="entry name" value="Tetracycline Repressor, domain 2"/>
    <property type="match status" value="1"/>
</dbReference>
<gene>
    <name evidence="7" type="ORF">GCM10017559_01610</name>
</gene>
<dbReference type="EMBL" id="BAAAWD010000002">
    <property type="protein sequence ID" value="GAA2985745.1"/>
    <property type="molecule type" value="Genomic_DNA"/>
</dbReference>
<sequence length="264" mass="28629">MVTVPSSTTPGKAAPGKNVPVRAVPGKAVTGRVERAQETREAILDVAERLFAERGVGEVSNRQIGQAAGQANNFAVGYHFGTRADLVRAIVRRYTADTEERRLRMLEEIGDSADLRAWISCLVRPATDHLDALGVPSRRARCLAQVTTVPALRQIVTEESTATPSMRRTLQGMLRLLPDLPEQVHRARGDMTYLLIAHTLAERERALHEGEPTAQASWEAVAVGLVDALTGLWQAPVTPHPPPGDAERINGRTRPADDGGSPHD</sequence>
<dbReference type="Pfam" id="PF00440">
    <property type="entry name" value="TetR_N"/>
    <property type="match status" value="1"/>
</dbReference>
<organism evidence="7 8">
    <name type="scientific">Streptosporangium longisporum</name>
    <dbReference type="NCBI Taxonomy" id="46187"/>
    <lineage>
        <taxon>Bacteria</taxon>
        <taxon>Bacillati</taxon>
        <taxon>Actinomycetota</taxon>
        <taxon>Actinomycetes</taxon>
        <taxon>Streptosporangiales</taxon>
        <taxon>Streptosporangiaceae</taxon>
        <taxon>Streptosporangium</taxon>
    </lineage>
</organism>
<dbReference type="PANTHER" id="PTHR30055">
    <property type="entry name" value="HTH-TYPE TRANSCRIPTIONAL REGULATOR RUTR"/>
    <property type="match status" value="1"/>
</dbReference>
<dbReference type="Proteomes" id="UP001499930">
    <property type="component" value="Unassembled WGS sequence"/>
</dbReference>
<dbReference type="InterPro" id="IPR041586">
    <property type="entry name" value="PsrA_TetR_C"/>
</dbReference>
<protein>
    <submittedName>
        <fullName evidence="7">TetR/AcrR family transcriptional regulator</fullName>
    </submittedName>
</protein>
<comment type="caution">
    <text evidence="7">The sequence shown here is derived from an EMBL/GenBank/DDBJ whole genome shotgun (WGS) entry which is preliminary data.</text>
</comment>
<evidence type="ECO:0000313" key="7">
    <source>
        <dbReference type="EMBL" id="GAA2985745.1"/>
    </source>
</evidence>
<name>A0ABN3XPL7_9ACTN</name>
<keyword evidence="3" id="KW-0804">Transcription</keyword>
<evidence type="ECO:0000256" key="4">
    <source>
        <dbReference type="SAM" id="MobiDB-lite"/>
    </source>
</evidence>
<evidence type="ECO:0000313" key="8">
    <source>
        <dbReference type="Proteomes" id="UP001499930"/>
    </source>
</evidence>
<evidence type="ECO:0000256" key="3">
    <source>
        <dbReference type="ARBA" id="ARBA00023163"/>
    </source>
</evidence>
<reference evidence="7 8" key="1">
    <citation type="journal article" date="2019" name="Int. J. Syst. Evol. Microbiol.">
        <title>The Global Catalogue of Microorganisms (GCM) 10K type strain sequencing project: providing services to taxonomists for standard genome sequencing and annotation.</title>
        <authorList>
            <consortium name="The Broad Institute Genomics Platform"/>
            <consortium name="The Broad Institute Genome Sequencing Center for Infectious Disease"/>
            <person name="Wu L."/>
            <person name="Ma J."/>
        </authorList>
    </citation>
    <scope>NUCLEOTIDE SEQUENCE [LARGE SCALE GENOMIC DNA]</scope>
    <source>
        <strain evidence="7 8">JCM 3106</strain>
    </source>
</reference>
<evidence type="ECO:0000259" key="5">
    <source>
        <dbReference type="Pfam" id="PF00440"/>
    </source>
</evidence>
<feature type="region of interest" description="Disordered" evidence="4">
    <location>
        <begin position="1"/>
        <end position="22"/>
    </location>
</feature>
<accession>A0ABN3XPL7</accession>
<dbReference type="InterPro" id="IPR001647">
    <property type="entry name" value="HTH_TetR"/>
</dbReference>
<feature type="compositionally biased region" description="Polar residues" evidence="4">
    <location>
        <begin position="1"/>
        <end position="10"/>
    </location>
</feature>
<feature type="domain" description="PsrA tetracyclin repressor-like C-terminal" evidence="6">
    <location>
        <begin position="121"/>
        <end position="231"/>
    </location>
</feature>
<keyword evidence="8" id="KW-1185">Reference proteome</keyword>
<proteinExistence type="predicted"/>
<dbReference type="Pfam" id="PF17939">
    <property type="entry name" value="TetR_C_30"/>
    <property type="match status" value="1"/>
</dbReference>
<keyword evidence="2" id="KW-0238">DNA-binding</keyword>
<evidence type="ECO:0000256" key="2">
    <source>
        <dbReference type="ARBA" id="ARBA00023125"/>
    </source>
</evidence>
<evidence type="ECO:0000256" key="1">
    <source>
        <dbReference type="ARBA" id="ARBA00023015"/>
    </source>
</evidence>
<dbReference type="SUPFAM" id="SSF46689">
    <property type="entry name" value="Homeodomain-like"/>
    <property type="match status" value="1"/>
</dbReference>
<dbReference type="InterPro" id="IPR009057">
    <property type="entry name" value="Homeodomain-like_sf"/>
</dbReference>
<feature type="compositionally biased region" description="Basic and acidic residues" evidence="4">
    <location>
        <begin position="245"/>
        <end position="264"/>
    </location>
</feature>
<feature type="region of interest" description="Disordered" evidence="4">
    <location>
        <begin position="234"/>
        <end position="264"/>
    </location>
</feature>